<keyword evidence="3" id="KW-1185">Reference proteome</keyword>
<evidence type="ECO:0000256" key="1">
    <source>
        <dbReference type="SAM" id="MobiDB-lite"/>
    </source>
</evidence>
<dbReference type="OMA" id="PHGCICE"/>
<evidence type="ECO:0000313" key="3">
    <source>
        <dbReference type="Proteomes" id="UP000017246"/>
    </source>
</evidence>
<reference evidence="2" key="2">
    <citation type="submission" date="2015-11" db="EMBL/GenBank/DDBJ databases">
        <authorList>
            <person name="Zhang Y."/>
            <person name="Guo Z."/>
        </authorList>
    </citation>
    <scope>NUCLEOTIDE SEQUENCE</scope>
</reference>
<feature type="compositionally biased region" description="Basic and acidic residues" evidence="1">
    <location>
        <begin position="377"/>
        <end position="408"/>
    </location>
</feature>
<sequence>MKATPELDEILTALILLNESEVKTKVDFQIRGAILRRPYCENPNTCDPSVNWFLEDCPINLSILKAMHATLHFNAILFISVPNEEIISQAVDGHWDNDEVVLELAHSDHALSSIRSFFHEKRCQIYEVKSSFGESIDTKISQLIKDYLVGLRKLEHQMETAECRTDYKADNEENLFITYCASKISQKLNAMPLELLEDDVTKAERHLRLHELVFQLRELTEERRDDNLTHLRDFIGHNEWHANERTNLMNNYCLLLQIELDRWQDRNRVVEMFFMSTDDTNEGKLEDQRNQNYYRLPMLKPPGLSITEESLSKTAYLKTKRRQPPKDELSESKVQTITYTTEDFKTDDETDRPQLLFVTSATLTACEMLPLTHQDATTRAKEMKKVKQSPEKKKAGEKAQRSRGKKDLTPPQPNQYLLGSQLKPKEPELAFLYEIATSPTPELIKEPEQSEKPKVEKAIWLNLLKDEAERTALRLQLIRNVGLKILATFQGDIVHFQNEGTQWIDAEYQGFQKSITRLKEYVQEKIERGESLEYRLLIADNDPFYVSQEVVFTPQRLINLHPFDQVIDGSPQSENDSFGNLLKLVDQFRQEAPHGCICEKLFVELMTDKWECDPMELAKAFIVPQGTKSTGLSVVSSVDWRRFVVAAAMRMLNSSSDQMWESLSILWRTVHEMAKSTLVGLRLPTEEVKKITSSEGVKLDSRVCDLLLSLFEAPGEKGQMVEMDDLMLSLAASGYSSPFDSLVRSLAALQTPALPLPTPQTTQALHNLFNYPEAGQKPKEDFKVSKEVVQKIMDYVQTFIGSKGCFPSDTRLREMELKEAFGGARSTETPIHLLLQQSQFRELSEDTTGTVSNQLFG</sequence>
<organism evidence="2 3">
    <name type="scientific">Echinococcus multilocularis</name>
    <name type="common">Fox tapeworm</name>
    <dbReference type="NCBI Taxonomy" id="6211"/>
    <lineage>
        <taxon>Eukaryota</taxon>
        <taxon>Metazoa</taxon>
        <taxon>Spiralia</taxon>
        <taxon>Lophotrochozoa</taxon>
        <taxon>Platyhelminthes</taxon>
        <taxon>Cestoda</taxon>
        <taxon>Eucestoda</taxon>
        <taxon>Cyclophyllidea</taxon>
        <taxon>Taeniidae</taxon>
        <taxon>Echinococcus</taxon>
    </lineage>
</organism>
<name>A0A068Y1J1_ECHMU</name>
<dbReference type="EMBL" id="LN902845">
    <property type="protein sequence ID" value="CUT98958.1"/>
    <property type="molecule type" value="Genomic_DNA"/>
</dbReference>
<protein>
    <submittedName>
        <fullName evidence="2">Sperm flagellar protein 2</fullName>
    </submittedName>
</protein>
<feature type="region of interest" description="Disordered" evidence="1">
    <location>
        <begin position="377"/>
        <end position="420"/>
    </location>
</feature>
<keyword evidence="2" id="KW-0966">Cell projection</keyword>
<dbReference type="STRING" id="6211.A0A068Y1J1"/>
<dbReference type="Proteomes" id="UP000017246">
    <property type="component" value="Unassembled WGS sequence"/>
</dbReference>
<dbReference type="PANTHER" id="PTHR14919:SF0">
    <property type="entry name" value="SPERM FLAGELLAR PROTEIN 2"/>
    <property type="match status" value="1"/>
</dbReference>
<dbReference type="PANTHER" id="PTHR14919">
    <property type="entry name" value="KPL2-RELATED"/>
    <property type="match status" value="1"/>
</dbReference>
<evidence type="ECO:0000313" key="2">
    <source>
        <dbReference type="EMBL" id="CUT98958.1"/>
    </source>
</evidence>
<keyword evidence="2" id="KW-0969">Cilium</keyword>
<keyword evidence="2" id="KW-0282">Flagellum</keyword>
<reference evidence="2" key="1">
    <citation type="journal article" date="2013" name="Nature">
        <title>The genomes of four tapeworm species reveal adaptations to parasitism.</title>
        <authorList>
            <person name="Tsai I.J."/>
            <person name="Zarowiecki M."/>
            <person name="Holroyd N."/>
            <person name="Garciarrubio A."/>
            <person name="Sanchez-Flores A."/>
            <person name="Brooks K.L."/>
            <person name="Tracey A."/>
            <person name="Bobes R.J."/>
            <person name="Fragoso G."/>
            <person name="Sciutto E."/>
            <person name="Aslett M."/>
            <person name="Beasley H."/>
            <person name="Bennett H.M."/>
            <person name="Cai J."/>
            <person name="Camicia F."/>
            <person name="Clark R."/>
            <person name="Cucher M."/>
            <person name="De Silva N."/>
            <person name="Day T.A."/>
            <person name="Deplazes P."/>
            <person name="Estrada K."/>
            <person name="Fernandez C."/>
            <person name="Holland P.W."/>
            <person name="Hou J."/>
            <person name="Hu S."/>
            <person name="Huckvale T."/>
            <person name="Hung S.S."/>
            <person name="Kamenetzky L."/>
            <person name="Keane J.A."/>
            <person name="Kiss F."/>
            <person name="Koziol U."/>
            <person name="Lambert O."/>
            <person name="Liu K."/>
            <person name="Luo X."/>
            <person name="Luo Y."/>
            <person name="Macchiaroli N."/>
            <person name="Nichol S."/>
            <person name="Paps J."/>
            <person name="Parkinson J."/>
            <person name="Pouchkina-Stantcheva N."/>
            <person name="Riddiford N."/>
            <person name="Rosenzvit M."/>
            <person name="Salinas G."/>
            <person name="Wasmuth J.D."/>
            <person name="Zamanian M."/>
            <person name="Zheng Y."/>
            <person name="Cai X."/>
            <person name="Soberon X."/>
            <person name="Olson P.D."/>
            <person name="Laclette J.P."/>
            <person name="Brehm K."/>
            <person name="Berriman M."/>
            <person name="Garciarrubio A."/>
            <person name="Bobes R.J."/>
            <person name="Fragoso G."/>
            <person name="Sanchez-Flores A."/>
            <person name="Estrada K."/>
            <person name="Cevallos M.A."/>
            <person name="Morett E."/>
            <person name="Gonzalez V."/>
            <person name="Portillo T."/>
            <person name="Ochoa-Leyva A."/>
            <person name="Jose M.V."/>
            <person name="Sciutto E."/>
            <person name="Landa A."/>
            <person name="Jimenez L."/>
            <person name="Valdes V."/>
            <person name="Carrero J.C."/>
            <person name="Larralde C."/>
            <person name="Morales-Montor J."/>
            <person name="Limon-Lason J."/>
            <person name="Soberon X."/>
            <person name="Laclette J.P."/>
        </authorList>
    </citation>
    <scope>NUCLEOTIDE SEQUENCE [LARGE SCALE GENOMIC DNA]</scope>
</reference>
<proteinExistence type="predicted"/>
<dbReference type="AlphaFoldDB" id="A0A068Y1J1"/>
<dbReference type="OrthoDB" id="6259955at2759"/>
<accession>A0A068Y1J1</accession>
<dbReference type="InterPro" id="IPR052634">
    <property type="entry name" value="Sperm_flagellar-bone_growth"/>
</dbReference>